<proteinExistence type="predicted"/>
<evidence type="ECO:0000313" key="2">
    <source>
        <dbReference type="Proteomes" id="UP001165064"/>
    </source>
</evidence>
<comment type="caution">
    <text evidence="1">The sequence shown here is derived from an EMBL/GenBank/DDBJ whole genome shotgun (WGS) entry which is preliminary data.</text>
</comment>
<accession>A0ACB5U732</accession>
<evidence type="ECO:0000313" key="1">
    <source>
        <dbReference type="EMBL" id="GMF03506.1"/>
    </source>
</evidence>
<name>A0ACB5U732_AMBMO</name>
<organism evidence="1 2">
    <name type="scientific">Ambrosiozyma monospora</name>
    <name type="common">Yeast</name>
    <name type="synonym">Endomycopsis monosporus</name>
    <dbReference type="NCBI Taxonomy" id="43982"/>
    <lineage>
        <taxon>Eukaryota</taxon>
        <taxon>Fungi</taxon>
        <taxon>Dikarya</taxon>
        <taxon>Ascomycota</taxon>
        <taxon>Saccharomycotina</taxon>
        <taxon>Pichiomycetes</taxon>
        <taxon>Pichiales</taxon>
        <taxon>Pichiaceae</taxon>
        <taxon>Ambrosiozyma</taxon>
    </lineage>
</organism>
<gene>
    <name evidence="1" type="ORF">Amon02_001180900</name>
</gene>
<dbReference type="Proteomes" id="UP001165064">
    <property type="component" value="Unassembled WGS sequence"/>
</dbReference>
<reference evidence="1" key="1">
    <citation type="submission" date="2023-04" db="EMBL/GenBank/DDBJ databases">
        <title>Ambrosiozyma monospora NBRC 10751.</title>
        <authorList>
            <person name="Ichikawa N."/>
            <person name="Sato H."/>
            <person name="Tonouchi N."/>
        </authorList>
    </citation>
    <scope>NUCLEOTIDE SEQUENCE</scope>
    <source>
        <strain evidence="1">NBRC 10751</strain>
    </source>
</reference>
<sequence length="289" mass="32517">MNLAITVQLPREFGGLGKSLFDDSDVADANQQSRQQNHNQNGKGNRDGSLNGNRRNHVRNRNHGVQSMYIPTESLLPTTRLEKIVNHYKKWLVDNGITSPSNHPATTNVLTTATLITDLETQEHILTYQLPEMLKRNPHIKLIILDSITHHLRAEVSAWDRDVYTLKTMKLLKRIAMDFNVTVLIANQVTDRPLKGIYWPPSNDILLKMNMEYQTSWLVGWDDVGVVYRQLKVKKRKNKELDDFDDYGEIGYADGSASNGGDTMGNSSGSGFSEDFSFSRSVSGGPEVA</sequence>
<protein>
    <submittedName>
        <fullName evidence="1">Unnamed protein product</fullName>
    </submittedName>
</protein>
<keyword evidence="2" id="KW-1185">Reference proteome</keyword>
<dbReference type="EMBL" id="BSXS01013073">
    <property type="protein sequence ID" value="GMF03506.1"/>
    <property type="molecule type" value="Genomic_DNA"/>
</dbReference>